<dbReference type="InterPro" id="IPR013149">
    <property type="entry name" value="ADH-like_C"/>
</dbReference>
<feature type="domain" description="Enoyl reductase (ER)" evidence="7">
    <location>
        <begin position="14"/>
        <end position="367"/>
    </location>
</feature>
<dbReference type="SUPFAM" id="SSF51735">
    <property type="entry name" value="NAD(P)-binding Rossmann-fold domains"/>
    <property type="match status" value="1"/>
</dbReference>
<keyword evidence="5" id="KW-0560">Oxidoreductase</keyword>
<dbReference type="PANTHER" id="PTHR43350:SF11">
    <property type="entry name" value="ENOYL REDUCTASE (ER) DOMAIN-CONTAINING PROTEIN"/>
    <property type="match status" value="1"/>
</dbReference>
<protein>
    <submittedName>
        <fullName evidence="8">Related to zinc-containing long-chain alcohol dehydrogenase</fullName>
    </submittedName>
</protein>
<organism evidence="8 9">
    <name type="scientific">Cephalotrichum gorgonifer</name>
    <dbReference type="NCBI Taxonomy" id="2041049"/>
    <lineage>
        <taxon>Eukaryota</taxon>
        <taxon>Fungi</taxon>
        <taxon>Dikarya</taxon>
        <taxon>Ascomycota</taxon>
        <taxon>Pezizomycotina</taxon>
        <taxon>Sordariomycetes</taxon>
        <taxon>Hypocreomycetidae</taxon>
        <taxon>Microascales</taxon>
        <taxon>Microascaceae</taxon>
        <taxon>Cephalotrichum</taxon>
    </lineage>
</organism>
<dbReference type="Proteomes" id="UP001187682">
    <property type="component" value="Unassembled WGS sequence"/>
</dbReference>
<keyword evidence="4 6" id="KW-0862">Zinc</keyword>
<evidence type="ECO:0000256" key="2">
    <source>
        <dbReference type="ARBA" id="ARBA00008072"/>
    </source>
</evidence>
<evidence type="ECO:0000313" key="9">
    <source>
        <dbReference type="Proteomes" id="UP001187682"/>
    </source>
</evidence>
<dbReference type="CDD" id="cd08278">
    <property type="entry name" value="benzyl_alcohol_DH"/>
    <property type="match status" value="1"/>
</dbReference>
<evidence type="ECO:0000313" key="8">
    <source>
        <dbReference type="EMBL" id="SPO05407.1"/>
    </source>
</evidence>
<evidence type="ECO:0000256" key="5">
    <source>
        <dbReference type="ARBA" id="ARBA00023002"/>
    </source>
</evidence>
<comment type="similarity">
    <text evidence="2 6">Belongs to the zinc-containing alcohol dehydrogenase family.</text>
</comment>
<evidence type="ECO:0000256" key="1">
    <source>
        <dbReference type="ARBA" id="ARBA00001947"/>
    </source>
</evidence>
<dbReference type="SUPFAM" id="SSF50129">
    <property type="entry name" value="GroES-like"/>
    <property type="match status" value="1"/>
</dbReference>
<dbReference type="PANTHER" id="PTHR43350">
    <property type="entry name" value="NAD-DEPENDENT ALCOHOL DEHYDROGENASE"/>
    <property type="match status" value="1"/>
</dbReference>
<dbReference type="SMART" id="SM00829">
    <property type="entry name" value="PKS_ER"/>
    <property type="match status" value="1"/>
</dbReference>
<dbReference type="Gene3D" id="3.90.180.10">
    <property type="entry name" value="Medium-chain alcohol dehydrogenases, catalytic domain"/>
    <property type="match status" value="1"/>
</dbReference>
<evidence type="ECO:0000259" key="7">
    <source>
        <dbReference type="SMART" id="SM00829"/>
    </source>
</evidence>
<dbReference type="PROSITE" id="PS00059">
    <property type="entry name" value="ADH_ZINC"/>
    <property type="match status" value="1"/>
</dbReference>
<dbReference type="AlphaFoldDB" id="A0AAE8N3P7"/>
<dbReference type="InterPro" id="IPR036291">
    <property type="entry name" value="NAD(P)-bd_dom_sf"/>
</dbReference>
<reference evidence="8" key="1">
    <citation type="submission" date="2018-03" db="EMBL/GenBank/DDBJ databases">
        <authorList>
            <person name="Guldener U."/>
        </authorList>
    </citation>
    <scope>NUCLEOTIDE SEQUENCE</scope>
</reference>
<name>A0AAE8N3P7_9PEZI</name>
<dbReference type="FunFam" id="3.40.50.720:FF:000003">
    <property type="entry name" value="S-(hydroxymethyl)glutathione dehydrogenase"/>
    <property type="match status" value="1"/>
</dbReference>
<dbReference type="GO" id="GO:0016491">
    <property type="term" value="F:oxidoreductase activity"/>
    <property type="evidence" value="ECO:0007669"/>
    <property type="project" value="UniProtKB-KW"/>
</dbReference>
<comment type="caution">
    <text evidence="8">The sequence shown here is derived from an EMBL/GenBank/DDBJ whole genome shotgun (WGS) entry which is preliminary data.</text>
</comment>
<keyword evidence="9" id="KW-1185">Reference proteome</keyword>
<dbReference type="GO" id="GO:0008270">
    <property type="term" value="F:zinc ion binding"/>
    <property type="evidence" value="ECO:0007669"/>
    <property type="project" value="InterPro"/>
</dbReference>
<evidence type="ECO:0000256" key="4">
    <source>
        <dbReference type="ARBA" id="ARBA00022833"/>
    </source>
</evidence>
<dbReference type="Pfam" id="PF00107">
    <property type="entry name" value="ADH_zinc_N"/>
    <property type="match status" value="1"/>
</dbReference>
<keyword evidence="3 6" id="KW-0479">Metal-binding</keyword>
<comment type="cofactor">
    <cofactor evidence="1 6">
        <name>Zn(2+)</name>
        <dbReference type="ChEBI" id="CHEBI:29105"/>
    </cofactor>
</comment>
<dbReference type="InterPro" id="IPR013154">
    <property type="entry name" value="ADH-like_N"/>
</dbReference>
<gene>
    <name evidence="8" type="ORF">DNG_08094</name>
</gene>
<accession>A0AAE8N3P7</accession>
<dbReference type="Gene3D" id="3.40.50.720">
    <property type="entry name" value="NAD(P)-binding Rossmann-like Domain"/>
    <property type="match status" value="1"/>
</dbReference>
<dbReference type="Pfam" id="PF08240">
    <property type="entry name" value="ADH_N"/>
    <property type="match status" value="1"/>
</dbReference>
<dbReference type="InterPro" id="IPR020843">
    <property type="entry name" value="ER"/>
</dbReference>
<dbReference type="EMBL" id="ONZQ02000012">
    <property type="protein sequence ID" value="SPO05407.1"/>
    <property type="molecule type" value="Genomic_DNA"/>
</dbReference>
<proteinExistence type="inferred from homology"/>
<sequence>MSRTTTALVVSEIGGPFELRQVQLDSIRPDEALVEIHATGVCHTDLSSAEGKLPGAPGAVLGHEGGGVVLEIGSEVNSVSAGDKVLLSFSHCETCPPCLSGHPAYCHSFNDRNFGGRRPDGTAAFLSLDGKGPLFSTFFGQSTFARHTLVHKSCLVKVPPETDLALMAPLGCGIQTGAGAVMNTLGVTEGSSLAVFGVGSVGVSAVIAGKARGAKTIIAVDLQPSRLELAKRVGATHTILGSEEVVAKIREICPPVGVDYALDCTGNTKVIVDMIDSLGTRGRGATAGAPGFGSKISVDVMQHLTYGKEYVGCCEGDSLPSKFMPNLMDMHKKGELPLEELVSFYDMKNFETAIEDSKTGRALKAVLKW</sequence>
<evidence type="ECO:0000256" key="6">
    <source>
        <dbReference type="RuleBase" id="RU361277"/>
    </source>
</evidence>
<evidence type="ECO:0000256" key="3">
    <source>
        <dbReference type="ARBA" id="ARBA00022723"/>
    </source>
</evidence>
<dbReference type="InterPro" id="IPR002328">
    <property type="entry name" value="ADH_Zn_CS"/>
</dbReference>
<dbReference type="InterPro" id="IPR011032">
    <property type="entry name" value="GroES-like_sf"/>
</dbReference>